<dbReference type="AlphaFoldDB" id="A0A934QQ30"/>
<evidence type="ECO:0000256" key="1">
    <source>
        <dbReference type="ARBA" id="ARBA00006484"/>
    </source>
</evidence>
<dbReference type="EMBL" id="JAENJH010000001">
    <property type="protein sequence ID" value="MBK1783413.1"/>
    <property type="molecule type" value="Genomic_DNA"/>
</dbReference>
<dbReference type="Proteomes" id="UP000635245">
    <property type="component" value="Unassembled WGS sequence"/>
</dbReference>
<dbReference type="InterPro" id="IPR057326">
    <property type="entry name" value="KR_dom"/>
</dbReference>
<keyword evidence="5" id="KW-1185">Reference proteome</keyword>
<comment type="caution">
    <text evidence="4">The sequence shown here is derived from an EMBL/GenBank/DDBJ whole genome shotgun (WGS) entry which is preliminary data.</text>
</comment>
<dbReference type="SUPFAM" id="SSF51735">
    <property type="entry name" value="NAD(P)-binding Rossmann-fold domains"/>
    <property type="match status" value="1"/>
</dbReference>
<feature type="domain" description="Ketoreductase" evidence="3">
    <location>
        <begin position="19"/>
        <end position="200"/>
    </location>
</feature>
<dbReference type="GO" id="GO:0016491">
    <property type="term" value="F:oxidoreductase activity"/>
    <property type="evidence" value="ECO:0007669"/>
    <property type="project" value="UniProtKB-KW"/>
</dbReference>
<dbReference type="PRINTS" id="PR00081">
    <property type="entry name" value="GDHRDH"/>
</dbReference>
<evidence type="ECO:0000256" key="2">
    <source>
        <dbReference type="ARBA" id="ARBA00023002"/>
    </source>
</evidence>
<dbReference type="CDD" id="cd05233">
    <property type="entry name" value="SDR_c"/>
    <property type="match status" value="1"/>
</dbReference>
<dbReference type="PANTHER" id="PTHR44196:SF1">
    <property type="entry name" value="DEHYDROGENASE_REDUCTASE SDR FAMILY MEMBER 7B"/>
    <property type="match status" value="1"/>
</dbReference>
<dbReference type="InterPro" id="IPR002347">
    <property type="entry name" value="SDR_fam"/>
</dbReference>
<proteinExistence type="inferred from homology"/>
<dbReference type="InterPro" id="IPR036291">
    <property type="entry name" value="NAD(P)-bd_dom_sf"/>
</dbReference>
<accession>A0A934QQ30</accession>
<organism evidence="4 5">
    <name type="scientific">Prauserella cavernicola</name>
    <dbReference type="NCBI Taxonomy" id="2800127"/>
    <lineage>
        <taxon>Bacteria</taxon>
        <taxon>Bacillati</taxon>
        <taxon>Actinomycetota</taxon>
        <taxon>Actinomycetes</taxon>
        <taxon>Pseudonocardiales</taxon>
        <taxon>Pseudonocardiaceae</taxon>
        <taxon>Prauserella</taxon>
    </lineage>
</organism>
<keyword evidence="2" id="KW-0560">Oxidoreductase</keyword>
<protein>
    <submittedName>
        <fullName evidence="4">SDR family NAD(P)-dependent oxidoreductase</fullName>
    </submittedName>
</protein>
<gene>
    <name evidence="4" type="ORF">JHE00_03670</name>
</gene>
<comment type="similarity">
    <text evidence="1">Belongs to the short-chain dehydrogenases/reductases (SDR) family.</text>
</comment>
<dbReference type="GO" id="GO:0016020">
    <property type="term" value="C:membrane"/>
    <property type="evidence" value="ECO:0007669"/>
    <property type="project" value="TreeGrafter"/>
</dbReference>
<sequence length="288" mass="29915">MRDLGVPLPGGRVLDVTDRAVLITGAASGIGHALARTLHRRGAVLGLVDRDETALAAVAEELGDRVHTAVADVADRDGVAAAVTDLARLTGGWDVVVAGAGITPPPATLRALVPEEFDRVVAVNLTGVFNTVRPALENVVARRGYVLVVSSAAAFAPGPGGSPYMITKAGVEQLGRALRLELAPHGTDVGVAYFGFVDTPLARTTLDDDPLGRALAARLPSPLRTRLTADQAARVLADAVARRAGRVLAPAAWQPWALLRGAVNVVADRYLAGDPACHALIRDLESRA</sequence>
<name>A0A934QQ30_9PSEU</name>
<evidence type="ECO:0000313" key="4">
    <source>
        <dbReference type="EMBL" id="MBK1783413.1"/>
    </source>
</evidence>
<dbReference type="SMART" id="SM00822">
    <property type="entry name" value="PKS_KR"/>
    <property type="match status" value="1"/>
</dbReference>
<dbReference type="PANTHER" id="PTHR44196">
    <property type="entry name" value="DEHYDROGENASE/REDUCTASE SDR FAMILY MEMBER 7B"/>
    <property type="match status" value="1"/>
</dbReference>
<evidence type="ECO:0000259" key="3">
    <source>
        <dbReference type="SMART" id="SM00822"/>
    </source>
</evidence>
<evidence type="ECO:0000313" key="5">
    <source>
        <dbReference type="Proteomes" id="UP000635245"/>
    </source>
</evidence>
<dbReference type="Gene3D" id="3.40.50.720">
    <property type="entry name" value="NAD(P)-binding Rossmann-like Domain"/>
    <property type="match status" value="1"/>
</dbReference>
<dbReference type="Pfam" id="PF00106">
    <property type="entry name" value="adh_short"/>
    <property type="match status" value="1"/>
</dbReference>
<dbReference type="NCBIfam" id="NF004526">
    <property type="entry name" value="PRK05872.1"/>
    <property type="match status" value="1"/>
</dbReference>
<reference evidence="4" key="1">
    <citation type="submission" date="2020-12" db="EMBL/GenBank/DDBJ databases">
        <title>Prauserella sp. ASG 168, a novel actinomycete isolated from cave rock.</title>
        <authorList>
            <person name="Suriyachadkun C."/>
        </authorList>
    </citation>
    <scope>NUCLEOTIDE SEQUENCE</scope>
    <source>
        <strain evidence="4">ASG 168</strain>
    </source>
</reference>